<dbReference type="EMBL" id="QLNT01000005">
    <property type="protein sequence ID" value="KAF3074099.1"/>
    <property type="molecule type" value="Genomic_DNA"/>
</dbReference>
<dbReference type="AlphaFoldDB" id="A0A9P5CG30"/>
<evidence type="ECO:0000256" key="1">
    <source>
        <dbReference type="SAM" id="MobiDB-lite"/>
    </source>
</evidence>
<comment type="caution">
    <text evidence="2">The sequence shown here is derived from an EMBL/GenBank/DDBJ whole genome shotgun (WGS) entry which is preliminary data.</text>
</comment>
<feature type="compositionally biased region" description="Polar residues" evidence="1">
    <location>
        <begin position="12"/>
        <end position="23"/>
    </location>
</feature>
<organism evidence="2 3">
    <name type="scientific">Trichoderma lentiforme</name>
    <dbReference type="NCBI Taxonomy" id="1567552"/>
    <lineage>
        <taxon>Eukaryota</taxon>
        <taxon>Fungi</taxon>
        <taxon>Dikarya</taxon>
        <taxon>Ascomycota</taxon>
        <taxon>Pezizomycotina</taxon>
        <taxon>Sordariomycetes</taxon>
        <taxon>Hypocreomycetidae</taxon>
        <taxon>Hypocreales</taxon>
        <taxon>Hypocreaceae</taxon>
        <taxon>Trichoderma</taxon>
    </lineage>
</organism>
<name>A0A9P5CG30_9HYPO</name>
<dbReference type="Proteomes" id="UP000801864">
    <property type="component" value="Unassembled WGS sequence"/>
</dbReference>
<accession>A0A9P5CG30</accession>
<protein>
    <submittedName>
        <fullName evidence="2">Uncharacterized protein</fullName>
    </submittedName>
</protein>
<evidence type="ECO:0000313" key="3">
    <source>
        <dbReference type="Proteomes" id="UP000801864"/>
    </source>
</evidence>
<feature type="region of interest" description="Disordered" evidence="1">
    <location>
        <begin position="1"/>
        <end position="23"/>
    </location>
</feature>
<proteinExistence type="predicted"/>
<keyword evidence="3" id="KW-1185">Reference proteome</keyword>
<sequence length="77" mass="8209">MANATVKKLHTSKPSLGTQTTNSPTYGAYVKAHTHTQSCGTFAYPASFGGMGMGELLRGARMYLHVPAVDRSLSGEY</sequence>
<gene>
    <name evidence="2" type="ORF">CFAM422_003281</name>
</gene>
<evidence type="ECO:0000313" key="2">
    <source>
        <dbReference type="EMBL" id="KAF3074099.1"/>
    </source>
</evidence>
<reference evidence="2 3" key="1">
    <citation type="submission" date="2018-06" db="EMBL/GenBank/DDBJ databases">
        <title>Genome analysis of cellulolytic fungus Trichoderma lentiforme CFAM-422.</title>
        <authorList>
            <person name="Steindorff A.S."/>
            <person name="Formighieri E.F."/>
            <person name="Midorikawa G.E.O."/>
            <person name="Tamietti M.S."/>
            <person name="Ramos E.Z."/>
            <person name="Silva A.S."/>
            <person name="Bon E.P.S."/>
            <person name="Mendes T.D."/>
            <person name="Damaso M.C.T."/>
            <person name="Favaro L.C.L."/>
        </authorList>
    </citation>
    <scope>NUCLEOTIDE SEQUENCE [LARGE SCALE GENOMIC DNA]</scope>
    <source>
        <strain evidence="2 3">CFAM-422</strain>
    </source>
</reference>